<sequence>MKFCVVGAPLAFNISVDAEDSDSFESIFEKVQKAAGKATSLAAYDLYMTAPSSVTGELVAATGPLRSTDTPATLQLHSNQTNPHVLILVRRGLANEGGGKNHSPLRTTIGSWDACSESSITTASTSPTTMATPPATDEYRHLMRAVAFNDDPGQIRKAQVALDRHRSDEEDLLQRQMTQCGPELAPGEVEVVPTAAGEAASTSHAAAHESPPSQPASGRRAHSDSKLSYYDRLVAIYSAYRPEKLSKVKGTLRRYAGREEEVIRQLVLKYGPEPSSIGVTMAKPSFARSEEPASRFSAAQHQLPTSTSDTEASVHAGTVSPAVEEHSAASWVGASEPKEAAASGFIATARVMAAASPVTPSTTNACGAGAEETQPSDTPRGPLPTAASSLADPEPHHTAPSPALAPSSTTSTTSTTEPTAIEHRHGERLVTLYPEYNPSKPHTVEGTLRRLAGQGEGANQHLAKHGGAETRPLAPEVACDLLTATGIVKVSSTSPIASARTANAPKSSASSAGDSSLASPATQPRQETSNLREHIYAMIAAHEPEKLDRVEHILEAYRSREGEVIAKLEMRYADRRRECIAGEPKTKGALASVDSRSSLAALPVAPASTGLVAIQHSPPSANVPAEPAPLPAPGSVVSAQAATPLGSRVTVVEKLRAGRVEAAASTVTGVAQSQQSHTSQRGATLLPAHRVATAHLERAAQASLRERYWAYWRAYYAQKKAAALLQQGLWVEASADAAPRYRLNDSVEPAYTVANLDVVVAQEEGGGSVSGSHGRAFSSELQIALRALLASLRHCVESRVIEAQSSEELQVAEALVSHWSAPENLGPVTDSPELVHALHQAAHLIGQLGDLLTVIRTQAGQLQQLKTVTHRREEHVEHNRGNTEALERLQAKLTAANNHRRVLEQALKRVSTGAAENHTGRPPSRRARATSEGRKDAQIAQLQQELARTRNALFLSKEAQETMKVQLQQSCTREGRRAHEDRHRQATSARRTTPSPARATPRSLSARVGNGFQVPLSKSPRGFFSYDLPQETPRFRSTSLLKAAGRAVSSIRKLPVTIAEQKDTNTCINSSAPWPSPRYAVASRQMEMGPCPNCSTPLTSCYGEGCTPASGKAAFCFSCRRYFASAELQTRCARKVVEEL</sequence>
<dbReference type="RefSeq" id="XP_067173901.1">
    <property type="nucleotide sequence ID" value="XM_067317796.1"/>
</dbReference>
<evidence type="ECO:0000313" key="3">
    <source>
        <dbReference type="Proteomes" id="UP000673552"/>
    </source>
</evidence>
<dbReference type="PANTHER" id="PTHR39666:SF1">
    <property type="entry name" value="NUCLEAR PORE COMPLEX NUP2_50_61 DOMAIN-CONTAINING PROTEIN"/>
    <property type="match status" value="1"/>
</dbReference>
<dbReference type="OrthoDB" id="277199at2759"/>
<feature type="region of interest" description="Disordered" evidence="1">
    <location>
        <begin position="909"/>
        <end position="937"/>
    </location>
</feature>
<feature type="region of interest" description="Disordered" evidence="1">
    <location>
        <begin position="195"/>
        <end position="223"/>
    </location>
</feature>
<feature type="region of interest" description="Disordered" evidence="1">
    <location>
        <begin position="358"/>
        <end position="427"/>
    </location>
</feature>
<feature type="compositionally biased region" description="Low complexity" evidence="1">
    <location>
        <begin position="398"/>
        <end position="419"/>
    </location>
</feature>
<dbReference type="KEGG" id="lmat:92510308"/>
<dbReference type="EMBL" id="JAFEUZ010000036">
    <property type="protein sequence ID" value="KAG5463964.1"/>
    <property type="molecule type" value="Genomic_DNA"/>
</dbReference>
<name>A0A836G0N0_9TRYP</name>
<keyword evidence="3" id="KW-1185">Reference proteome</keyword>
<feature type="region of interest" description="Disordered" evidence="1">
    <location>
        <begin position="967"/>
        <end position="1003"/>
    </location>
</feature>
<feature type="compositionally biased region" description="Low complexity" evidence="1">
    <location>
        <begin position="504"/>
        <end position="521"/>
    </location>
</feature>
<feature type="region of interest" description="Disordered" evidence="1">
    <location>
        <begin position="286"/>
        <end position="317"/>
    </location>
</feature>
<proteinExistence type="predicted"/>
<accession>A0A836G0N0</accession>
<feature type="compositionally biased region" description="Basic and acidic residues" evidence="1">
    <location>
        <begin position="973"/>
        <end position="984"/>
    </location>
</feature>
<comment type="caution">
    <text evidence="2">The sequence shown here is derived from an EMBL/GenBank/DDBJ whole genome shotgun (WGS) entry which is preliminary data.</text>
</comment>
<dbReference type="AlphaFoldDB" id="A0A836G0N0"/>
<feature type="compositionally biased region" description="Polar residues" evidence="1">
    <location>
        <begin position="297"/>
        <end position="311"/>
    </location>
</feature>
<gene>
    <name evidence="2" type="ORF">LSCM1_00140</name>
</gene>
<reference evidence="2 3" key="1">
    <citation type="submission" date="2021-03" db="EMBL/GenBank/DDBJ databases">
        <title>Leishmania (Mundinia) martiniquensis Genome sequencing and assembly.</title>
        <authorList>
            <person name="Almutairi H."/>
            <person name="Gatherer D."/>
        </authorList>
    </citation>
    <scope>NUCLEOTIDE SEQUENCE [LARGE SCALE GENOMIC DNA]</scope>
    <source>
        <strain evidence="2">LSCM1</strain>
    </source>
</reference>
<feature type="compositionally biased region" description="Polar residues" evidence="1">
    <location>
        <begin position="986"/>
        <end position="995"/>
    </location>
</feature>
<organism evidence="2 3">
    <name type="scientific">Leishmania martiniquensis</name>
    <dbReference type="NCBI Taxonomy" id="1580590"/>
    <lineage>
        <taxon>Eukaryota</taxon>
        <taxon>Discoba</taxon>
        <taxon>Euglenozoa</taxon>
        <taxon>Kinetoplastea</taxon>
        <taxon>Metakinetoplastina</taxon>
        <taxon>Trypanosomatida</taxon>
        <taxon>Trypanosomatidae</taxon>
        <taxon>Leishmaniinae</taxon>
        <taxon>Leishmania</taxon>
    </lineage>
</organism>
<evidence type="ECO:0000313" key="2">
    <source>
        <dbReference type="EMBL" id="KAG5463964.1"/>
    </source>
</evidence>
<feature type="compositionally biased region" description="Low complexity" evidence="1">
    <location>
        <begin position="195"/>
        <end position="217"/>
    </location>
</feature>
<protein>
    <submittedName>
        <fullName evidence="2">Uncharacterized protein</fullName>
    </submittedName>
</protein>
<dbReference type="Proteomes" id="UP000673552">
    <property type="component" value="Chromosome 36"/>
</dbReference>
<dbReference type="PANTHER" id="PTHR39666">
    <property type="entry name" value="RANBP2-TYPE DOMAIN-CONTAINING PROTEIN"/>
    <property type="match status" value="1"/>
</dbReference>
<feature type="region of interest" description="Disordered" evidence="1">
    <location>
        <begin position="496"/>
        <end position="527"/>
    </location>
</feature>
<dbReference type="GeneID" id="92510308"/>
<evidence type="ECO:0000256" key="1">
    <source>
        <dbReference type="SAM" id="MobiDB-lite"/>
    </source>
</evidence>